<evidence type="ECO:0000313" key="2">
    <source>
        <dbReference type="Proteomes" id="UP001642464"/>
    </source>
</evidence>
<evidence type="ECO:0000313" key="1">
    <source>
        <dbReference type="EMBL" id="CAK9035186.1"/>
    </source>
</evidence>
<proteinExistence type="predicted"/>
<keyword evidence="2" id="KW-1185">Reference proteome</keyword>
<sequence length="160" mass="17585">MLGYHELMFPLAQTLRNIITHQNLNFPVSLFEISLLEASSTAHRAPSHALSQLTSLLGNPELPAHLRLACERQVAALEQRTPADEWSTGDGPGLLKLAGSHLPSCYKKYAKTSVLTNQLIRGPAFELEDKRNFVSLADALAWVRVNAFSPLNTGCKINPI</sequence>
<dbReference type="PANTHER" id="PTHR44464">
    <property type="entry name" value="WD REPEAT-CONTAINING PROTEIN 17"/>
    <property type="match status" value="1"/>
</dbReference>
<dbReference type="PANTHER" id="PTHR44464:SF1">
    <property type="entry name" value="WD REPEAT-CONTAINING PROTEIN 17"/>
    <property type="match status" value="1"/>
</dbReference>
<accession>A0ABP0L7P8</accession>
<comment type="caution">
    <text evidence="1">The sequence shown here is derived from an EMBL/GenBank/DDBJ whole genome shotgun (WGS) entry which is preliminary data.</text>
</comment>
<name>A0ABP0L7P8_9DINO</name>
<organism evidence="1 2">
    <name type="scientific">Durusdinium trenchii</name>
    <dbReference type="NCBI Taxonomy" id="1381693"/>
    <lineage>
        <taxon>Eukaryota</taxon>
        <taxon>Sar</taxon>
        <taxon>Alveolata</taxon>
        <taxon>Dinophyceae</taxon>
        <taxon>Suessiales</taxon>
        <taxon>Symbiodiniaceae</taxon>
        <taxon>Durusdinium</taxon>
    </lineage>
</organism>
<dbReference type="EMBL" id="CAXAMM010014991">
    <property type="protein sequence ID" value="CAK9035186.1"/>
    <property type="molecule type" value="Genomic_DNA"/>
</dbReference>
<reference evidence="1 2" key="1">
    <citation type="submission" date="2024-02" db="EMBL/GenBank/DDBJ databases">
        <authorList>
            <person name="Chen Y."/>
            <person name="Shah S."/>
            <person name="Dougan E. K."/>
            <person name="Thang M."/>
            <person name="Chan C."/>
        </authorList>
    </citation>
    <scope>NUCLEOTIDE SEQUENCE [LARGE SCALE GENOMIC DNA]</scope>
</reference>
<dbReference type="Proteomes" id="UP001642464">
    <property type="component" value="Unassembled WGS sequence"/>
</dbReference>
<gene>
    <name evidence="1" type="ORF">SCF082_LOCUS21172</name>
</gene>
<protein>
    <submittedName>
        <fullName evidence="1">WD repeat-containing protein 17</fullName>
    </submittedName>
</protein>